<keyword evidence="1" id="KW-0675">Receptor</keyword>
<name>A0A7D4BS67_9BACT</name>
<gene>
    <name evidence="1" type="ORF">FHG85_07665</name>
</gene>
<dbReference type="Proteomes" id="UP000500961">
    <property type="component" value="Chromosome"/>
</dbReference>
<proteinExistence type="predicted"/>
<dbReference type="AlphaFoldDB" id="A0A7D4BS67"/>
<evidence type="ECO:0000313" key="2">
    <source>
        <dbReference type="Proteomes" id="UP000500961"/>
    </source>
</evidence>
<dbReference type="EMBL" id="CP041345">
    <property type="protein sequence ID" value="QKG80141.1"/>
    <property type="molecule type" value="Genomic_DNA"/>
</dbReference>
<accession>A0A7D4BS67</accession>
<organism evidence="1 2">
    <name type="scientific">Tenuifilum thalassicum</name>
    <dbReference type="NCBI Taxonomy" id="2590900"/>
    <lineage>
        <taxon>Bacteria</taxon>
        <taxon>Pseudomonadati</taxon>
        <taxon>Bacteroidota</taxon>
        <taxon>Bacteroidia</taxon>
        <taxon>Bacteroidales</taxon>
        <taxon>Tenuifilaceae</taxon>
        <taxon>Tenuifilum</taxon>
    </lineage>
</organism>
<dbReference type="KEGG" id="ttz:FHG85_07665"/>
<sequence>MEREILTTKRKALAINLDPTFYGTIAEIGGGQEVARAFFQAGGASGTIAKTISAYDKVFSDYLYSKGDKGRYVCLKRLQQMLAAEYEQLIDVLGANREANKRYFVFANTVETLNFKKNNQGHGWLGVRFELTKPGEPNEVVIHVRLNENDGVLQQYTLGTLGVNLIYACFYFYDNPTLFLQSLMDNLDTDRVEITMARMEGPDLNYVDNRLLGVQLVKNGMTPAIFFDRYGNVQEPDDMLYKKNAIVLRGRFRPITYVGFDILKSSYSHFKNNPDFSPSNTLQICEITLNNLLEEGHLKERDFLDRVDLLNGMGQNVLISSFKEFYKLVAYFGRFKHKNLRIVMGVPTFVKVMDKSYYSNLHGGLLEAVGKMFPERTKFYIYPALDKKTGSIMNVDNLSFPNDVNHVYRYLLDNKLIVKLTDVKKEWLNISSDEVLRFIQTNQITWENMVPKYVVKTIKSKKLFGYSG</sequence>
<keyword evidence="2" id="KW-1185">Reference proteome</keyword>
<evidence type="ECO:0000313" key="1">
    <source>
        <dbReference type="EMBL" id="QKG80141.1"/>
    </source>
</evidence>
<dbReference type="RefSeq" id="WP_173074599.1">
    <property type="nucleotide sequence ID" value="NZ_CP041345.1"/>
</dbReference>
<reference evidence="1 2" key="1">
    <citation type="submission" date="2019-07" db="EMBL/GenBank/DDBJ databases">
        <title>Thalassofilum flectens gen. nov., sp. nov., a novel moderate thermophilic anaerobe from a shallow sea hot spring in Kunashir Island (Russia), representing a new family in the order Bacteroidales, and proposal of Thalassofilacea fam. nov.</title>
        <authorList>
            <person name="Kochetkova T.V."/>
            <person name="Podosokorskaya O.A."/>
            <person name="Novikov A."/>
            <person name="Elcheninov A.G."/>
            <person name="Toshchakov S.V."/>
            <person name="Kublanov I.V."/>
        </authorList>
    </citation>
    <scope>NUCLEOTIDE SEQUENCE [LARGE SCALE GENOMIC DNA]</scope>
    <source>
        <strain evidence="1 2">38-H</strain>
    </source>
</reference>
<protein>
    <submittedName>
        <fullName evidence="1">TonB-dependent receptor</fullName>
    </submittedName>
</protein>